<dbReference type="RefSeq" id="WP_084662145.1">
    <property type="nucleotide sequence ID" value="NZ_FWWY01000002.1"/>
</dbReference>
<protein>
    <submittedName>
        <fullName evidence="2">Uncharacterized protein</fullName>
    </submittedName>
</protein>
<evidence type="ECO:0000313" key="3">
    <source>
        <dbReference type="Proteomes" id="UP000192660"/>
    </source>
</evidence>
<feature type="region of interest" description="Disordered" evidence="1">
    <location>
        <begin position="1"/>
        <end position="62"/>
    </location>
</feature>
<dbReference type="EMBL" id="FWWY01000002">
    <property type="protein sequence ID" value="SMC08102.1"/>
    <property type="molecule type" value="Genomic_DNA"/>
</dbReference>
<organism evidence="2 3">
    <name type="scientific">Sulfobacillus thermosulfidooxidans (strain DSM 9293 / VKM B-1269 / AT-1)</name>
    <dbReference type="NCBI Taxonomy" id="929705"/>
    <lineage>
        <taxon>Bacteria</taxon>
        <taxon>Bacillati</taxon>
        <taxon>Bacillota</taxon>
        <taxon>Clostridia</taxon>
        <taxon>Eubacteriales</taxon>
        <taxon>Clostridiales Family XVII. Incertae Sedis</taxon>
        <taxon>Sulfobacillus</taxon>
    </lineage>
</organism>
<sequence>MKVSDHLRHGDRLPRGSWQGIVPVTRSVPPQKGRHAPYRRQPRRRADARIPADRSCCSDKEE</sequence>
<evidence type="ECO:0000256" key="1">
    <source>
        <dbReference type="SAM" id="MobiDB-lite"/>
    </source>
</evidence>
<reference evidence="3" key="1">
    <citation type="submission" date="2017-04" db="EMBL/GenBank/DDBJ databases">
        <authorList>
            <person name="Varghese N."/>
            <person name="Submissions S."/>
        </authorList>
    </citation>
    <scope>NUCLEOTIDE SEQUENCE [LARGE SCALE GENOMIC DNA]</scope>
    <source>
        <strain evidence="3">DSM 9293</strain>
    </source>
</reference>
<name>A0A1W1WPG2_SULTA</name>
<evidence type="ECO:0000313" key="2">
    <source>
        <dbReference type="EMBL" id="SMC08102.1"/>
    </source>
</evidence>
<dbReference type="Proteomes" id="UP000192660">
    <property type="component" value="Unassembled WGS sequence"/>
</dbReference>
<gene>
    <name evidence="2" type="ORF">SAMN00768000_3653</name>
</gene>
<feature type="compositionally biased region" description="Basic and acidic residues" evidence="1">
    <location>
        <begin position="44"/>
        <end position="62"/>
    </location>
</feature>
<proteinExistence type="predicted"/>
<keyword evidence="3" id="KW-1185">Reference proteome</keyword>
<feature type="compositionally biased region" description="Basic residues" evidence="1">
    <location>
        <begin position="32"/>
        <end position="43"/>
    </location>
</feature>
<dbReference type="AlphaFoldDB" id="A0A1W1WPG2"/>
<feature type="compositionally biased region" description="Basic and acidic residues" evidence="1">
    <location>
        <begin position="1"/>
        <end position="14"/>
    </location>
</feature>
<accession>A0A1W1WPG2</accession>